<protein>
    <submittedName>
        <fullName evidence="2">Uncharacterized protein</fullName>
    </submittedName>
</protein>
<feature type="region of interest" description="Disordered" evidence="1">
    <location>
        <begin position="42"/>
        <end position="67"/>
    </location>
</feature>
<name>A0A061R0P0_9CHLO</name>
<dbReference type="AlphaFoldDB" id="A0A061R0P0"/>
<organism evidence="2">
    <name type="scientific">Tetraselmis sp. GSL018</name>
    <dbReference type="NCBI Taxonomy" id="582737"/>
    <lineage>
        <taxon>Eukaryota</taxon>
        <taxon>Viridiplantae</taxon>
        <taxon>Chlorophyta</taxon>
        <taxon>core chlorophytes</taxon>
        <taxon>Chlorodendrophyceae</taxon>
        <taxon>Chlorodendrales</taxon>
        <taxon>Chlorodendraceae</taxon>
        <taxon>Tetraselmis</taxon>
    </lineage>
</organism>
<gene>
    <name evidence="2" type="ORF">TSPGSL018_18708</name>
</gene>
<dbReference type="EMBL" id="GBEZ01022587">
    <property type="protein sequence ID" value="JAC64260.1"/>
    <property type="molecule type" value="Transcribed_RNA"/>
</dbReference>
<feature type="compositionally biased region" description="Basic residues" evidence="1">
    <location>
        <begin position="50"/>
        <end position="67"/>
    </location>
</feature>
<proteinExistence type="predicted"/>
<evidence type="ECO:0000313" key="2">
    <source>
        <dbReference type="EMBL" id="JAC64260.1"/>
    </source>
</evidence>
<evidence type="ECO:0000256" key="1">
    <source>
        <dbReference type="SAM" id="MobiDB-lite"/>
    </source>
</evidence>
<feature type="non-terminal residue" evidence="2">
    <location>
        <position position="1"/>
    </location>
</feature>
<sequence length="67" mass="7284">GTGNHGRPIRFGVDLEHQEDELGCVQGAPAAVQQHQAGGGAAYCFTGRPQRGRSITRQRSSRRRPSR</sequence>
<reference evidence="2" key="1">
    <citation type="submission" date="2014-05" db="EMBL/GenBank/DDBJ databases">
        <title>The transcriptome of the halophilic microalga Tetraselmis sp. GSL018 isolated from the Great Salt Lake, Utah.</title>
        <authorList>
            <person name="Jinkerson R.E."/>
            <person name="D'Adamo S."/>
            <person name="Posewitz M.C."/>
        </authorList>
    </citation>
    <scope>NUCLEOTIDE SEQUENCE</scope>
    <source>
        <strain evidence="2">GSL018</strain>
    </source>
</reference>
<accession>A0A061R0P0</accession>